<feature type="region of interest" description="Disordered" evidence="1">
    <location>
        <begin position="522"/>
        <end position="550"/>
    </location>
</feature>
<accession>B9SVN1</accession>
<evidence type="ECO:0000259" key="2">
    <source>
        <dbReference type="Pfam" id="PF15862"/>
    </source>
</evidence>
<keyword evidence="5" id="KW-1185">Reference proteome</keyword>
<name>B9SVN1_RICCO</name>
<feature type="compositionally biased region" description="Polar residues" evidence="1">
    <location>
        <begin position="531"/>
        <end position="548"/>
    </location>
</feature>
<dbReference type="InterPro" id="IPR031722">
    <property type="entry name" value="Coilin_N"/>
</dbReference>
<dbReference type="InParanoid" id="B9SVN1"/>
<dbReference type="PANTHER" id="PTHR15197">
    <property type="entry name" value="COILIN P80"/>
    <property type="match status" value="1"/>
</dbReference>
<feature type="compositionally biased region" description="Polar residues" evidence="1">
    <location>
        <begin position="199"/>
        <end position="211"/>
    </location>
</feature>
<dbReference type="FunCoup" id="B9SVN1">
    <property type="interactions" value="1257"/>
</dbReference>
<protein>
    <submittedName>
        <fullName evidence="4">Uncharacterized protein</fullName>
    </submittedName>
</protein>
<feature type="compositionally biased region" description="Polar residues" evidence="1">
    <location>
        <begin position="231"/>
        <end position="250"/>
    </location>
</feature>
<dbReference type="AlphaFoldDB" id="B9SVN1"/>
<dbReference type="GO" id="GO:0030619">
    <property type="term" value="F:U1 snRNA binding"/>
    <property type="evidence" value="ECO:0000318"/>
    <property type="project" value="GO_Central"/>
</dbReference>
<feature type="domain" description="Coilin tudor" evidence="3">
    <location>
        <begin position="403"/>
        <end position="505"/>
    </location>
</feature>
<dbReference type="PANTHER" id="PTHR15197:SF0">
    <property type="entry name" value="COILIN"/>
    <property type="match status" value="1"/>
</dbReference>
<dbReference type="GO" id="GO:0030620">
    <property type="term" value="F:U2 snRNA binding"/>
    <property type="evidence" value="ECO:0000318"/>
    <property type="project" value="GO_Central"/>
</dbReference>
<sequence length="607" mass="67801">METVRLRLVFDQILSKVQNTQGLKRCWILLKPQHQTISDLSSYLLNVFNLQNHCPHGLLLLMEGFALPGFECTSILKDKDIIRVEKNGGVSSEIVMVGDDVNNALEVVEIVETQPLVTTGMNLLANEEFEKESGGYQSDEEEDVPKQEEEAVHVVENASEVKTISKKRKAMKDLKSPKRKKTKSARAEKHAAVLEDMGNNVTGEQNGTSCTPKFDERSESSKALSKAKRISQPQENGDASVDASPSTSGTKKLPSRSARRKQAKRRWLREKLRAERKEQSSQTLAEKGNNGVFEELPESGGEEPQEDDQQPDKDSDLEDDIVPIVIRPGHIRFEPLSKAGANQAEQQTHIPVEIFHWNGITSKKKGQKWGKEKATSYKRNDHRNVSQECSEVRKDGGRPVYDRVDFEKLEFYTTLPKEGDVIAYRLIELSPSWTPEISSYRVGKISRYDMQSNRVRLVPVPGYPVTHKETGDDASAAPSETIPYAKDGSLWIEFASLIEVRLVTRGNSNSVKSVAGEIDKVPVRDQDNRTGCRSNNGNESHVSAQENGKGNAWEEISEALNAKKAELAQEDNWNKPGSSGRRPWSYKALRGSALGPTMALLRAQNEL</sequence>
<dbReference type="STRING" id="3988.B9SVN1"/>
<feature type="domain" description="Coilin N-terminal" evidence="2">
    <location>
        <begin position="4"/>
        <end position="184"/>
    </location>
</feature>
<evidence type="ECO:0000313" key="5">
    <source>
        <dbReference type="Proteomes" id="UP000008311"/>
    </source>
</evidence>
<feature type="compositionally biased region" description="Basic residues" evidence="1">
    <location>
        <begin position="253"/>
        <end position="268"/>
    </location>
</feature>
<proteinExistence type="predicted"/>
<evidence type="ECO:0000256" key="1">
    <source>
        <dbReference type="SAM" id="MobiDB-lite"/>
    </source>
</evidence>
<dbReference type="EMBL" id="EQ974170">
    <property type="protein sequence ID" value="EEF32350.1"/>
    <property type="molecule type" value="Genomic_DNA"/>
</dbReference>
<gene>
    <name evidence="4" type="ORF">RCOM_0794230</name>
</gene>
<evidence type="ECO:0000313" key="4">
    <source>
        <dbReference type="EMBL" id="EEF32350.1"/>
    </source>
</evidence>
<dbReference type="Pfam" id="PF23086">
    <property type="entry name" value="Tudor_Coilin"/>
    <property type="match status" value="1"/>
</dbReference>
<dbReference type="Proteomes" id="UP000008311">
    <property type="component" value="Unassembled WGS sequence"/>
</dbReference>
<feature type="compositionally biased region" description="Acidic residues" evidence="1">
    <location>
        <begin position="295"/>
        <end position="321"/>
    </location>
</feature>
<dbReference type="Pfam" id="PF15862">
    <property type="entry name" value="Coilin_N"/>
    <property type="match status" value="1"/>
</dbReference>
<feature type="region of interest" description="Disordered" evidence="1">
    <location>
        <begin position="158"/>
        <end position="322"/>
    </location>
</feature>
<dbReference type="GO" id="GO:0015030">
    <property type="term" value="C:Cajal body"/>
    <property type="evidence" value="ECO:0000318"/>
    <property type="project" value="GO_Central"/>
</dbReference>
<reference evidence="5" key="1">
    <citation type="journal article" date="2010" name="Nat. Biotechnol.">
        <title>Draft genome sequence of the oilseed species Ricinus communis.</title>
        <authorList>
            <person name="Chan A.P."/>
            <person name="Crabtree J."/>
            <person name="Zhao Q."/>
            <person name="Lorenzi H."/>
            <person name="Orvis J."/>
            <person name="Puiu D."/>
            <person name="Melake-Berhan A."/>
            <person name="Jones K.M."/>
            <person name="Redman J."/>
            <person name="Chen G."/>
            <person name="Cahoon E.B."/>
            <person name="Gedil M."/>
            <person name="Stanke M."/>
            <person name="Haas B.J."/>
            <person name="Wortman J.R."/>
            <person name="Fraser-Liggett C.M."/>
            <person name="Ravel J."/>
            <person name="Rabinowicz P.D."/>
        </authorList>
    </citation>
    <scope>NUCLEOTIDE SEQUENCE [LARGE SCALE GENOMIC DNA]</scope>
    <source>
        <strain evidence="5">cv. Hale</strain>
    </source>
</reference>
<evidence type="ECO:0000259" key="3">
    <source>
        <dbReference type="Pfam" id="PF23086"/>
    </source>
</evidence>
<feature type="compositionally biased region" description="Basic and acidic residues" evidence="1">
    <location>
        <begin position="269"/>
        <end position="279"/>
    </location>
</feature>
<dbReference type="InterPro" id="IPR056398">
    <property type="entry name" value="Tudor_Coilin"/>
</dbReference>
<dbReference type="eggNOG" id="ENOG502QVBB">
    <property type="taxonomic scope" value="Eukaryota"/>
</dbReference>
<dbReference type="GO" id="GO:0000387">
    <property type="term" value="P:spliceosomal snRNP assembly"/>
    <property type="evidence" value="ECO:0000318"/>
    <property type="project" value="GO_Central"/>
</dbReference>
<organism evidence="4 5">
    <name type="scientific">Ricinus communis</name>
    <name type="common">Castor bean</name>
    <dbReference type="NCBI Taxonomy" id="3988"/>
    <lineage>
        <taxon>Eukaryota</taxon>
        <taxon>Viridiplantae</taxon>
        <taxon>Streptophyta</taxon>
        <taxon>Embryophyta</taxon>
        <taxon>Tracheophyta</taxon>
        <taxon>Spermatophyta</taxon>
        <taxon>Magnoliopsida</taxon>
        <taxon>eudicotyledons</taxon>
        <taxon>Gunneridae</taxon>
        <taxon>Pentapetalae</taxon>
        <taxon>rosids</taxon>
        <taxon>fabids</taxon>
        <taxon>Malpighiales</taxon>
        <taxon>Euphorbiaceae</taxon>
        <taxon>Acalyphoideae</taxon>
        <taxon>Acalypheae</taxon>
        <taxon>Ricinus</taxon>
    </lineage>
</organism>
<dbReference type="InterPro" id="IPR024822">
    <property type="entry name" value="Coilin"/>
</dbReference>